<feature type="region of interest" description="Disordered" evidence="9">
    <location>
        <begin position="1012"/>
        <end position="1042"/>
    </location>
</feature>
<keyword evidence="12" id="KW-0808">Transferase</keyword>
<name>A0A9P1CPB2_9DINO</name>
<keyword evidence="4" id="KW-0378">Hydrolase</keyword>
<reference evidence="10" key="1">
    <citation type="submission" date="2022-10" db="EMBL/GenBank/DDBJ databases">
        <authorList>
            <person name="Chen Y."/>
            <person name="Dougan E. K."/>
            <person name="Chan C."/>
            <person name="Rhodes N."/>
            <person name="Thang M."/>
        </authorList>
    </citation>
    <scope>NUCLEOTIDE SEQUENCE</scope>
</reference>
<dbReference type="Proteomes" id="UP001152797">
    <property type="component" value="Unassembled WGS sequence"/>
</dbReference>
<evidence type="ECO:0000313" key="12">
    <source>
        <dbReference type="EMBL" id="CAL4783161.1"/>
    </source>
</evidence>
<keyword evidence="6 8" id="KW-0482">Metalloprotease</keyword>
<evidence type="ECO:0000256" key="8">
    <source>
        <dbReference type="PIRSR" id="PIRSR601577-2"/>
    </source>
</evidence>
<comment type="similarity">
    <text evidence="1">Belongs to the peptidase M8 family.</text>
</comment>
<dbReference type="PANTHER" id="PTHR10942">
    <property type="entry name" value="LEISHMANOLYSIN-LIKE PEPTIDASE"/>
    <property type="match status" value="1"/>
</dbReference>
<dbReference type="Pfam" id="PF01457">
    <property type="entry name" value="Peptidase_M8"/>
    <property type="match status" value="2"/>
</dbReference>
<dbReference type="Gene3D" id="3.40.50.410">
    <property type="entry name" value="von Willebrand factor, type A domain"/>
    <property type="match status" value="1"/>
</dbReference>
<gene>
    <name evidence="10" type="ORF">C1SCF055_LOCUS22374</name>
</gene>
<dbReference type="GO" id="GO:0016020">
    <property type="term" value="C:membrane"/>
    <property type="evidence" value="ECO:0007669"/>
    <property type="project" value="InterPro"/>
</dbReference>
<keyword evidence="3 8" id="KW-0479">Metal-binding</keyword>
<accession>A0A9P1CPB2</accession>
<reference evidence="11" key="2">
    <citation type="submission" date="2024-04" db="EMBL/GenBank/DDBJ databases">
        <authorList>
            <person name="Chen Y."/>
            <person name="Shah S."/>
            <person name="Dougan E. K."/>
            <person name="Thang M."/>
            <person name="Chan C."/>
        </authorList>
    </citation>
    <scope>NUCLEOTIDE SEQUENCE [LARGE SCALE GENOMIC DNA]</scope>
</reference>
<comment type="caution">
    <text evidence="10">The sequence shown here is derived from an EMBL/GenBank/DDBJ whole genome shotgun (WGS) entry which is preliminary data.</text>
</comment>
<feature type="active site" evidence="7">
    <location>
        <position position="127"/>
    </location>
</feature>
<dbReference type="Gene3D" id="3.90.132.10">
    <property type="entry name" value="Leishmanolysin , domain 2"/>
    <property type="match status" value="1"/>
</dbReference>
<dbReference type="GO" id="GO:0005737">
    <property type="term" value="C:cytoplasm"/>
    <property type="evidence" value="ECO:0007669"/>
    <property type="project" value="TreeGrafter"/>
</dbReference>
<dbReference type="EMBL" id="CAMXCT010002123">
    <property type="protein sequence ID" value="CAI3995849.1"/>
    <property type="molecule type" value="Genomic_DNA"/>
</dbReference>
<evidence type="ECO:0000256" key="4">
    <source>
        <dbReference type="ARBA" id="ARBA00022801"/>
    </source>
</evidence>
<evidence type="ECO:0000256" key="7">
    <source>
        <dbReference type="PIRSR" id="PIRSR601577-1"/>
    </source>
</evidence>
<evidence type="ECO:0000256" key="6">
    <source>
        <dbReference type="ARBA" id="ARBA00023049"/>
    </source>
</evidence>
<keyword evidence="2" id="KW-0645">Protease</keyword>
<evidence type="ECO:0000256" key="9">
    <source>
        <dbReference type="SAM" id="MobiDB-lite"/>
    </source>
</evidence>
<dbReference type="AlphaFoldDB" id="A0A9P1CPB2"/>
<dbReference type="Gene3D" id="3.10.170.20">
    <property type="match status" value="1"/>
</dbReference>
<dbReference type="GO" id="GO:0004222">
    <property type="term" value="F:metalloendopeptidase activity"/>
    <property type="evidence" value="ECO:0007669"/>
    <property type="project" value="InterPro"/>
</dbReference>
<dbReference type="GO" id="GO:0016301">
    <property type="term" value="F:kinase activity"/>
    <property type="evidence" value="ECO:0007669"/>
    <property type="project" value="UniProtKB-KW"/>
</dbReference>
<dbReference type="InterPro" id="IPR036465">
    <property type="entry name" value="vWFA_dom_sf"/>
</dbReference>
<keyword evidence="5 8" id="KW-0862">Zinc</keyword>
<keyword evidence="13" id="KW-1185">Reference proteome</keyword>
<comment type="cofactor">
    <cofactor evidence="8">
        <name>Zn(2+)</name>
        <dbReference type="ChEBI" id="CHEBI:29105"/>
    </cofactor>
    <text evidence="8">Binds 1 zinc ion per subunit.</text>
</comment>
<dbReference type="SUPFAM" id="SSF53300">
    <property type="entry name" value="vWA-like"/>
    <property type="match status" value="1"/>
</dbReference>
<feature type="binding site" evidence="8">
    <location>
        <position position="216"/>
    </location>
    <ligand>
        <name>Zn(2+)</name>
        <dbReference type="ChEBI" id="CHEBI:29105"/>
        <note>catalytic</note>
    </ligand>
</feature>
<dbReference type="EMBL" id="CAMXCT030002123">
    <property type="protein sequence ID" value="CAL4783161.1"/>
    <property type="molecule type" value="Genomic_DNA"/>
</dbReference>
<evidence type="ECO:0000256" key="5">
    <source>
        <dbReference type="ARBA" id="ARBA00022833"/>
    </source>
</evidence>
<sequence>MGNLKLEQHCNWVSTVTKQCMSVAPNFQECGTTTIPREHFADKEYFPHGKLGGCETSRGGSGIPNADLVIYITALQDQFCAGSTVAYASVCRQAEDDRPVAGYLNFCLGRLAETRQWHQDVAVALHEILHSMAFSSSLFPYFRDADGQPLTARDEWGHPPLKASSSTVREEIVDGQLRHFLVLPKVLQAAQHYFACDTLDGIPMEEQGGDGTAFSHWDARIMHTEVMSPESSSIPRISDLTLALLEDSGWYKVHGGASSKGWMGWRIASVRYLHLLWHVWVQKARWLRPLRNLDAGLRNECGECPSMVGYCPTVEPFWFCKESTAYTQIASYRYGETLGASSRCVLSTVTEQGYQQPPKALGTCRNVFCEEGGLKIQIGSGEDFVECAPSDVGKRKDVSGLFGGYVLCPEYSTLCGATGAHGPRRGQECLFPGVMRHGRCVCPPGSLGADCSVSDTKENRQNYPFGLRYPQQEFLLKVGVPLSQSPGLVAWPVRPSLLDGPNLMSFRVSPEPQGAESVEELPYGLELLDGVLSGEPLASSPRQAYVKLGAWGGKPAWKIRRCSHQRRISTVDLATAMKNGKKSLTITPYGPNKGLERLKYEYQGTTYITDIHGQRQLTCWAEGMTFLELPISPDREPYLKEHRNFLKEHPGNISNHNIFVVDQSGSMKLSDVPGARNRHFAVFSSILLDYILESIKKKEANDGHDVITIMAMRDATCVVLDQEPLDELTYNKVIGLMKSLRPRGQGNYIPAFQKLCNMLVRPFSSRGSKTSPNMLTKVRVVFLTDGRPSDQKKKIGSELHSHQLSQSEWVLQRVVECVQRIASSLTNRCSFTFVSFGAASSGKRIHDFLVKLRDAAKQAGSDAEAVDAETSTERLGSVLTSVSSTATAHCTALGRGHSLEPRRLLALDQRLPLLEQIQELNRHRRPNLKDFDVLSMSTNALKRVVFKRRKGERPEAVPKGLKYRAADGLALLKRPFAKGGERYAFIAREVAGSSNPSTCRFVGDWLVAKQPSRHREAQDGSKSSPWFPRHVHQIAEESKPLS</sequence>
<dbReference type="PANTHER" id="PTHR10942:SF0">
    <property type="entry name" value="LEISHMANOLYSIN-LIKE PEPTIDASE"/>
    <property type="match status" value="1"/>
</dbReference>
<dbReference type="OrthoDB" id="527990at2759"/>
<evidence type="ECO:0000256" key="2">
    <source>
        <dbReference type="ARBA" id="ARBA00022670"/>
    </source>
</evidence>
<dbReference type="GO" id="GO:0007155">
    <property type="term" value="P:cell adhesion"/>
    <property type="evidence" value="ECO:0007669"/>
    <property type="project" value="InterPro"/>
</dbReference>
<dbReference type="CDD" id="cd00198">
    <property type="entry name" value="vWFA"/>
    <property type="match status" value="1"/>
</dbReference>
<dbReference type="GO" id="GO:0046872">
    <property type="term" value="F:metal ion binding"/>
    <property type="evidence" value="ECO:0007669"/>
    <property type="project" value="UniProtKB-KW"/>
</dbReference>
<organism evidence="10">
    <name type="scientific">Cladocopium goreaui</name>
    <dbReference type="NCBI Taxonomy" id="2562237"/>
    <lineage>
        <taxon>Eukaryota</taxon>
        <taxon>Sar</taxon>
        <taxon>Alveolata</taxon>
        <taxon>Dinophyceae</taxon>
        <taxon>Suessiales</taxon>
        <taxon>Symbiodiniaceae</taxon>
        <taxon>Cladocopium</taxon>
    </lineage>
</organism>
<dbReference type="GO" id="GO:0006508">
    <property type="term" value="P:proteolysis"/>
    <property type="evidence" value="ECO:0007669"/>
    <property type="project" value="UniProtKB-KW"/>
</dbReference>
<dbReference type="Gene3D" id="2.30.34.10">
    <property type="entry name" value="Leishmanolysin domain 4"/>
    <property type="match status" value="1"/>
</dbReference>
<evidence type="ECO:0000313" key="11">
    <source>
        <dbReference type="EMBL" id="CAL1149224.1"/>
    </source>
</evidence>
<dbReference type="SUPFAM" id="SSF55486">
    <property type="entry name" value="Metalloproteases ('zincins'), catalytic domain"/>
    <property type="match status" value="1"/>
</dbReference>
<feature type="binding site" evidence="8">
    <location>
        <position position="126"/>
    </location>
    <ligand>
        <name>Zn(2+)</name>
        <dbReference type="ChEBI" id="CHEBI:29105"/>
        <note>catalytic</note>
    </ligand>
</feature>
<feature type="compositionally biased region" description="Basic and acidic residues" evidence="9">
    <location>
        <begin position="1033"/>
        <end position="1042"/>
    </location>
</feature>
<evidence type="ECO:0000256" key="1">
    <source>
        <dbReference type="ARBA" id="ARBA00005860"/>
    </source>
</evidence>
<protein>
    <submittedName>
        <fullName evidence="12">Alpha-type protein kinase domain-containing protein</fullName>
    </submittedName>
</protein>
<evidence type="ECO:0000256" key="3">
    <source>
        <dbReference type="ARBA" id="ARBA00022723"/>
    </source>
</evidence>
<evidence type="ECO:0000313" key="10">
    <source>
        <dbReference type="EMBL" id="CAI3995849.1"/>
    </source>
</evidence>
<keyword evidence="12" id="KW-0418">Kinase</keyword>
<dbReference type="InterPro" id="IPR001577">
    <property type="entry name" value="Peptidase_M8"/>
</dbReference>
<feature type="binding site" evidence="8">
    <location>
        <position position="130"/>
    </location>
    <ligand>
        <name>Zn(2+)</name>
        <dbReference type="ChEBI" id="CHEBI:29105"/>
        <note>catalytic</note>
    </ligand>
</feature>
<evidence type="ECO:0000313" key="13">
    <source>
        <dbReference type="Proteomes" id="UP001152797"/>
    </source>
</evidence>
<dbReference type="EMBL" id="CAMXCT020002123">
    <property type="protein sequence ID" value="CAL1149224.1"/>
    <property type="molecule type" value="Genomic_DNA"/>
</dbReference>
<proteinExistence type="inferred from homology"/>